<dbReference type="EMBL" id="MU251713">
    <property type="protein sequence ID" value="KAG9229977.1"/>
    <property type="molecule type" value="Genomic_DNA"/>
</dbReference>
<comment type="caution">
    <text evidence="1">The sequence shown here is derived from an EMBL/GenBank/DDBJ whole genome shotgun (WGS) entry which is preliminary data.</text>
</comment>
<dbReference type="AlphaFoldDB" id="A0A9P8C1H9"/>
<accession>A0A9P8C1H9</accession>
<sequence length="288" mass="33366">GQQLPTLKQANQWWQYEPNGKLVIEFLTSLQKGSAQKGESTTAKPDELSDLCEFDKFMDANHQLLFDIDMGPDKVGRRIEGLPTRFIENICLNKVFKQNYDDVDFNQALTCLDYLRDLECTRRNSLREAALTLGISKENWRNVLAEEPEAYRWVSMVQKQELAIESSYAAVFIDLRIWTMVHELQSEPFYKPNVLAMLNTLFPPSMKEMPNDKVDIKTLNKYRTTFYHYILAVESKGTGIVKEIVEKLLDPKTKHSWPETRNHLEGFITLADSMIKEAKAVDGLEFFR</sequence>
<evidence type="ECO:0000313" key="1">
    <source>
        <dbReference type="EMBL" id="KAG9229977.1"/>
    </source>
</evidence>
<proteinExistence type="predicted"/>
<gene>
    <name evidence="1" type="ORF">BJ875DRAFT_357085</name>
</gene>
<feature type="non-terminal residue" evidence="1">
    <location>
        <position position="288"/>
    </location>
</feature>
<organism evidence="1 2">
    <name type="scientific">Amylocarpus encephaloides</name>
    <dbReference type="NCBI Taxonomy" id="45428"/>
    <lineage>
        <taxon>Eukaryota</taxon>
        <taxon>Fungi</taxon>
        <taxon>Dikarya</taxon>
        <taxon>Ascomycota</taxon>
        <taxon>Pezizomycotina</taxon>
        <taxon>Leotiomycetes</taxon>
        <taxon>Helotiales</taxon>
        <taxon>Helotiales incertae sedis</taxon>
        <taxon>Amylocarpus</taxon>
    </lineage>
</organism>
<keyword evidence="2" id="KW-1185">Reference proteome</keyword>
<evidence type="ECO:0000313" key="2">
    <source>
        <dbReference type="Proteomes" id="UP000824998"/>
    </source>
</evidence>
<protein>
    <submittedName>
        <fullName evidence="1">Uncharacterized protein</fullName>
    </submittedName>
</protein>
<dbReference type="Proteomes" id="UP000824998">
    <property type="component" value="Unassembled WGS sequence"/>
</dbReference>
<dbReference type="OrthoDB" id="3533623at2759"/>
<name>A0A9P8C1H9_9HELO</name>
<feature type="non-terminal residue" evidence="1">
    <location>
        <position position="1"/>
    </location>
</feature>
<reference evidence="1" key="1">
    <citation type="journal article" date="2021" name="IMA Fungus">
        <title>Genomic characterization of three marine fungi, including Emericellopsis atlantica sp. nov. with signatures of a generalist lifestyle and marine biomass degradation.</title>
        <authorList>
            <person name="Hagestad O.C."/>
            <person name="Hou L."/>
            <person name="Andersen J.H."/>
            <person name="Hansen E.H."/>
            <person name="Altermark B."/>
            <person name="Li C."/>
            <person name="Kuhnert E."/>
            <person name="Cox R.J."/>
            <person name="Crous P.W."/>
            <person name="Spatafora J.W."/>
            <person name="Lail K."/>
            <person name="Amirebrahimi M."/>
            <person name="Lipzen A."/>
            <person name="Pangilinan J."/>
            <person name="Andreopoulos W."/>
            <person name="Hayes R.D."/>
            <person name="Ng V."/>
            <person name="Grigoriev I.V."/>
            <person name="Jackson S.A."/>
            <person name="Sutton T.D.S."/>
            <person name="Dobson A.D.W."/>
            <person name="Rama T."/>
        </authorList>
    </citation>
    <scope>NUCLEOTIDE SEQUENCE</scope>
    <source>
        <strain evidence="1">TRa018bII</strain>
    </source>
</reference>